<accession>A0A381F5F6</accession>
<dbReference type="SUPFAM" id="SSF53756">
    <property type="entry name" value="UDP-Glycosyltransferase/glycogen phosphorylase"/>
    <property type="match status" value="1"/>
</dbReference>
<evidence type="ECO:0000313" key="4">
    <source>
        <dbReference type="Proteomes" id="UP000255231"/>
    </source>
</evidence>
<dbReference type="AlphaFoldDB" id="A0A381F5F6"/>
<dbReference type="Gene3D" id="3.40.50.2000">
    <property type="entry name" value="Glycogen Phosphorylase B"/>
    <property type="match status" value="2"/>
</dbReference>
<dbReference type="OrthoDB" id="7560678at2"/>
<dbReference type="EMBL" id="FTMF01000013">
    <property type="protein sequence ID" value="SIR15316.1"/>
    <property type="molecule type" value="Genomic_DNA"/>
</dbReference>
<evidence type="ECO:0000313" key="2">
    <source>
        <dbReference type="EMBL" id="SUX41727.1"/>
    </source>
</evidence>
<keyword evidence="3" id="KW-1185">Reference proteome</keyword>
<reference evidence="1 3" key="1">
    <citation type="submission" date="2017-01" db="EMBL/GenBank/DDBJ databases">
        <authorList>
            <person name="Varghese N."/>
            <person name="Submissions S."/>
        </authorList>
    </citation>
    <scope>NUCLEOTIDE SEQUENCE [LARGE SCALE GENOMIC DNA]</scope>
    <source>
        <strain evidence="1 3">ATCC 27950</strain>
    </source>
</reference>
<proteinExistence type="predicted"/>
<evidence type="ECO:0000313" key="3">
    <source>
        <dbReference type="Proteomes" id="UP000185725"/>
    </source>
</evidence>
<protein>
    <submittedName>
        <fullName evidence="1">Glycosyltransferase involved in cell wall bisynthesis</fullName>
    </submittedName>
</protein>
<reference evidence="2 4" key="2">
    <citation type="submission" date="2018-06" db="EMBL/GenBank/DDBJ databases">
        <authorList>
            <consortium name="Pathogen Informatics"/>
            <person name="Doyle S."/>
        </authorList>
    </citation>
    <scope>NUCLEOTIDE SEQUENCE [LARGE SCALE GENOMIC DNA]</scope>
    <source>
        <strain evidence="2 4">NCTC13560</strain>
    </source>
</reference>
<sequence>MKILIITKNVGKTAPGIVFERLLFGLSSCHDVDLIVSDYAPSIDLSNIKKIIKITNPILSGKLLKIFMIIFKVNPINFIWALRAKRRILKEREKYDLVLGLVSFGHYEGLIAGSVISKLLKTKLAVYTVDAIPAPTSWMPEDLFYIALKKMIKKYLSKADALFSSNREMLNYQINIVSSKKKIFSGVIFTPAFGSFQVLPVKSNTDKNIFLYTGGIYGARNPEYLLEGFNKLLKKYPESQLIFVGSSLPNKTLNKFSEEVIDKILFLPFTVDLVPYYSMATALLDIDSDVENDIFLSSKIMNYLMVDRIIISETGFNSPSRHLFKNIDSILQCSHNQDAICDAMEKAILIKNNVNYEGRFPLIKLFQLENVIDNLNADLEKLLSNKI</sequence>
<dbReference type="Proteomes" id="UP000185725">
    <property type="component" value="Unassembled WGS sequence"/>
</dbReference>
<evidence type="ECO:0000313" key="1">
    <source>
        <dbReference type="EMBL" id="SIR15316.1"/>
    </source>
</evidence>
<dbReference type="EMBL" id="UFVS01000001">
    <property type="protein sequence ID" value="SUX41727.1"/>
    <property type="molecule type" value="Genomic_DNA"/>
</dbReference>
<dbReference type="GeneID" id="303675272"/>
<dbReference type="RefSeq" id="WP_076562116.1">
    <property type="nucleotide sequence ID" value="NZ_CP033929.1"/>
</dbReference>
<dbReference type="Proteomes" id="UP000255231">
    <property type="component" value="Unassembled WGS sequence"/>
</dbReference>
<gene>
    <name evidence="2" type="ORF">NCTC13560_00527</name>
    <name evidence="1" type="ORF">SAMN05421682_11386</name>
</gene>
<name>A0A381F5F6_9FLAO</name>
<dbReference type="KEGG" id="cil:EG358_16335"/>
<organism evidence="2 4">
    <name type="scientific">Chryseobacterium indoltheticum</name>
    <dbReference type="NCBI Taxonomy" id="254"/>
    <lineage>
        <taxon>Bacteria</taxon>
        <taxon>Pseudomonadati</taxon>
        <taxon>Bacteroidota</taxon>
        <taxon>Flavobacteriia</taxon>
        <taxon>Flavobacteriales</taxon>
        <taxon>Weeksellaceae</taxon>
        <taxon>Chryseobacterium group</taxon>
        <taxon>Chryseobacterium</taxon>
    </lineage>
</organism>